<evidence type="ECO:0000256" key="16">
    <source>
        <dbReference type="SAM" id="MobiDB-lite"/>
    </source>
</evidence>
<evidence type="ECO:0000256" key="14">
    <source>
        <dbReference type="ARBA" id="ARBA00023180"/>
    </source>
</evidence>
<evidence type="ECO:0000256" key="2">
    <source>
        <dbReference type="ARBA" id="ARBA00001962"/>
    </source>
</evidence>
<evidence type="ECO:0000256" key="6">
    <source>
        <dbReference type="ARBA" id="ARBA00022729"/>
    </source>
</evidence>
<dbReference type="Proteomes" id="UP000054313">
    <property type="component" value="Unassembled WGS sequence"/>
</dbReference>
<keyword evidence="12" id="KW-0560">Oxidoreductase</keyword>
<dbReference type="Gene3D" id="1.25.40.10">
    <property type="entry name" value="Tetratricopeptide repeat domain"/>
    <property type="match status" value="1"/>
</dbReference>
<feature type="region of interest" description="Disordered" evidence="16">
    <location>
        <begin position="223"/>
        <end position="264"/>
    </location>
</feature>
<comment type="cofactor">
    <cofactor evidence="2">
        <name>Fe cation</name>
        <dbReference type="ChEBI" id="CHEBI:24875"/>
    </cofactor>
</comment>
<dbReference type="Pfam" id="PF13640">
    <property type="entry name" value="2OG-FeII_Oxy_3"/>
    <property type="match status" value="1"/>
</dbReference>
<dbReference type="InterPro" id="IPR056585">
    <property type="entry name" value="Leprecan_dom"/>
</dbReference>
<organism evidence="18 19">
    <name type="scientific">Gavia stellata</name>
    <name type="common">Red-throated diver</name>
    <name type="synonym">Colymbus stellatus</name>
    <dbReference type="NCBI Taxonomy" id="37040"/>
    <lineage>
        <taxon>Eukaryota</taxon>
        <taxon>Metazoa</taxon>
        <taxon>Chordata</taxon>
        <taxon>Craniata</taxon>
        <taxon>Vertebrata</taxon>
        <taxon>Euteleostomi</taxon>
        <taxon>Archelosauria</taxon>
        <taxon>Archosauria</taxon>
        <taxon>Dinosauria</taxon>
        <taxon>Saurischia</taxon>
        <taxon>Theropoda</taxon>
        <taxon>Coelurosauria</taxon>
        <taxon>Aves</taxon>
        <taxon>Neognathae</taxon>
        <taxon>Neoaves</taxon>
        <taxon>Aequornithes</taxon>
        <taxon>Gaviiformes</taxon>
        <taxon>Gaviidae</taxon>
        <taxon>Gavia</taxon>
    </lineage>
</organism>
<comment type="cofactor">
    <cofactor evidence="1">
        <name>L-ascorbate</name>
        <dbReference type="ChEBI" id="CHEBI:38290"/>
    </cofactor>
</comment>
<feature type="non-terminal residue" evidence="18">
    <location>
        <position position="428"/>
    </location>
</feature>
<evidence type="ECO:0000256" key="7">
    <source>
        <dbReference type="ARBA" id="ARBA00022737"/>
    </source>
</evidence>
<dbReference type="AlphaFoldDB" id="A0A093FDJ9"/>
<dbReference type="PROSITE" id="PS51471">
    <property type="entry name" value="FE2OG_OXY"/>
    <property type="match status" value="1"/>
</dbReference>
<keyword evidence="11" id="KW-0223">Dioxygenase</keyword>
<dbReference type="SMART" id="SM00702">
    <property type="entry name" value="P4Hc"/>
    <property type="match status" value="1"/>
</dbReference>
<gene>
    <name evidence="18" type="ORF">N328_00883</name>
</gene>
<feature type="non-terminal residue" evidence="18">
    <location>
        <position position="1"/>
    </location>
</feature>
<evidence type="ECO:0000256" key="13">
    <source>
        <dbReference type="ARBA" id="ARBA00023004"/>
    </source>
</evidence>
<feature type="coiled-coil region" evidence="15">
    <location>
        <begin position="145"/>
        <end position="172"/>
    </location>
</feature>
<evidence type="ECO:0000256" key="3">
    <source>
        <dbReference type="ARBA" id="ARBA00006487"/>
    </source>
</evidence>
<dbReference type="InterPro" id="IPR005123">
    <property type="entry name" value="Oxoglu/Fe-dep_dioxygenase_dom"/>
</dbReference>
<keyword evidence="9" id="KW-0256">Endoplasmic reticulum</keyword>
<evidence type="ECO:0000256" key="10">
    <source>
        <dbReference type="ARBA" id="ARBA00022896"/>
    </source>
</evidence>
<dbReference type="GO" id="GO:0005506">
    <property type="term" value="F:iron ion binding"/>
    <property type="evidence" value="ECO:0007669"/>
    <property type="project" value="InterPro"/>
</dbReference>
<keyword evidence="5" id="KW-0479">Metal-binding</keyword>
<dbReference type="InterPro" id="IPR006620">
    <property type="entry name" value="Pro_4_hyd_alph"/>
</dbReference>
<accession>A0A093FDJ9</accession>
<keyword evidence="6" id="KW-0732">Signal</keyword>
<evidence type="ECO:0000256" key="5">
    <source>
        <dbReference type="ARBA" id="ARBA00022723"/>
    </source>
</evidence>
<dbReference type="Pfam" id="PF23557">
    <property type="entry name" value="TPR_leprecan"/>
    <property type="match status" value="1"/>
</dbReference>
<dbReference type="Gene3D" id="2.60.120.620">
    <property type="entry name" value="q2cbj1_9rhob like domain"/>
    <property type="match status" value="1"/>
</dbReference>
<evidence type="ECO:0000313" key="18">
    <source>
        <dbReference type="EMBL" id="KFV52341.1"/>
    </source>
</evidence>
<evidence type="ECO:0000313" key="19">
    <source>
        <dbReference type="Proteomes" id="UP000054313"/>
    </source>
</evidence>
<evidence type="ECO:0000256" key="9">
    <source>
        <dbReference type="ARBA" id="ARBA00022824"/>
    </source>
</evidence>
<dbReference type="GO" id="GO:0031418">
    <property type="term" value="F:L-ascorbic acid binding"/>
    <property type="evidence" value="ECO:0007669"/>
    <property type="project" value="UniProtKB-KW"/>
</dbReference>
<evidence type="ECO:0000256" key="1">
    <source>
        <dbReference type="ARBA" id="ARBA00001961"/>
    </source>
</evidence>
<keyword evidence="10" id="KW-0847">Vitamin C</keyword>
<dbReference type="InterPro" id="IPR039575">
    <property type="entry name" value="P3H"/>
</dbReference>
<keyword evidence="8" id="KW-0802">TPR repeat</keyword>
<protein>
    <recommendedName>
        <fullName evidence="4">procollagen-proline 3-dioxygenase</fullName>
        <ecNumber evidence="4">1.14.11.7</ecNumber>
    </recommendedName>
</protein>
<evidence type="ECO:0000259" key="17">
    <source>
        <dbReference type="PROSITE" id="PS51471"/>
    </source>
</evidence>
<proteinExistence type="inferred from homology"/>
<dbReference type="EC" id="1.14.11.7" evidence="4"/>
<evidence type="ECO:0000256" key="4">
    <source>
        <dbReference type="ARBA" id="ARBA00012262"/>
    </source>
</evidence>
<dbReference type="PANTHER" id="PTHR14049:SF5">
    <property type="entry name" value="PROLYL 3-HYDROXYLASE 1"/>
    <property type="match status" value="1"/>
</dbReference>
<evidence type="ECO:0000256" key="11">
    <source>
        <dbReference type="ARBA" id="ARBA00022964"/>
    </source>
</evidence>
<keyword evidence="7" id="KW-0677">Repeat</keyword>
<reference evidence="18 19" key="1">
    <citation type="submission" date="2014-04" db="EMBL/GenBank/DDBJ databases">
        <title>Genome evolution of avian class.</title>
        <authorList>
            <person name="Zhang G."/>
            <person name="Li C."/>
        </authorList>
    </citation>
    <scope>NUCLEOTIDE SEQUENCE [LARGE SCALE GENOMIC DNA]</scope>
    <source>
        <strain evidence="18">BGI_N328</strain>
    </source>
</reference>
<keyword evidence="13" id="KW-0408">Iron</keyword>
<dbReference type="PANTHER" id="PTHR14049">
    <property type="entry name" value="LEPRECAN 1"/>
    <property type="match status" value="1"/>
</dbReference>
<name>A0A093FDJ9_GAVST</name>
<dbReference type="GO" id="GO:0032963">
    <property type="term" value="P:collagen metabolic process"/>
    <property type="evidence" value="ECO:0007669"/>
    <property type="project" value="InterPro"/>
</dbReference>
<feature type="domain" description="Fe2OG dioxygenase" evidence="17">
    <location>
        <begin position="283"/>
        <end position="409"/>
    </location>
</feature>
<keyword evidence="15" id="KW-0175">Coiled coil</keyword>
<dbReference type="EMBL" id="KK623435">
    <property type="protein sequence ID" value="KFV52341.1"/>
    <property type="molecule type" value="Genomic_DNA"/>
</dbReference>
<dbReference type="InterPro" id="IPR044862">
    <property type="entry name" value="Pro_4_hyd_alph_FE2OG_OXY"/>
</dbReference>
<dbReference type="GO" id="GO:0005783">
    <property type="term" value="C:endoplasmic reticulum"/>
    <property type="evidence" value="ECO:0007669"/>
    <property type="project" value="TreeGrafter"/>
</dbReference>
<comment type="similarity">
    <text evidence="3">Belongs to the leprecan family.</text>
</comment>
<dbReference type="InterPro" id="IPR011990">
    <property type="entry name" value="TPR-like_helical_dom_sf"/>
</dbReference>
<keyword evidence="19" id="KW-1185">Reference proteome</keyword>
<evidence type="ECO:0000256" key="12">
    <source>
        <dbReference type="ARBA" id="ARBA00023002"/>
    </source>
</evidence>
<dbReference type="GO" id="GO:0019797">
    <property type="term" value="F:procollagen-proline 3-dioxygenase activity"/>
    <property type="evidence" value="ECO:0007669"/>
    <property type="project" value="UniProtKB-EC"/>
</dbReference>
<sequence length="428" mass="47342">DHYMQVLSCKQGCVTELASQPGREKPLEDFLPSHFNYLQFAYYNNGNYEKAIECAKTYLLFFPNDEVMNQNLAYYTAVLGENLAGPIQPREEIQAYRERSLMEKELLFFSYDVFGIPFVDPVSGAGPGWTRWPGGKGMRVERETAARISEEIGNLMKEIETLVEEKAKESADMSKFIREGGPLVYEGASVTMNSKTLNGSQRVVVDGVLSAEECRELQRLTNVSTGTGGMGRDGAGDAEGSHPAAQNTASEEHNPRRSKSPSASYPVWVPSNSWGGLVLDFPLETSLLLPNLLLFPKGRSCSTLEKQEGRSDNSHEVHVDNCILNAEALVCVKEPPAYTFRDYSAILYLNGDFEGGAFYFTELDAKTETAEVQPQCGRAVGFSSGSENPHGVKAVTKGQRCAIALWFTLDPRHSERERVKADDLGKML</sequence>
<evidence type="ECO:0000256" key="15">
    <source>
        <dbReference type="SAM" id="Coils"/>
    </source>
</evidence>
<evidence type="ECO:0000256" key="8">
    <source>
        <dbReference type="ARBA" id="ARBA00022803"/>
    </source>
</evidence>
<keyword evidence="14" id="KW-0325">Glycoprotein</keyword>